<evidence type="ECO:0000313" key="2">
    <source>
        <dbReference type="Proteomes" id="UP000797356"/>
    </source>
</evidence>
<organism evidence="1 2">
    <name type="scientific">Cocos nucifera</name>
    <name type="common">Coconut palm</name>
    <dbReference type="NCBI Taxonomy" id="13894"/>
    <lineage>
        <taxon>Eukaryota</taxon>
        <taxon>Viridiplantae</taxon>
        <taxon>Streptophyta</taxon>
        <taxon>Embryophyta</taxon>
        <taxon>Tracheophyta</taxon>
        <taxon>Spermatophyta</taxon>
        <taxon>Magnoliopsida</taxon>
        <taxon>Liliopsida</taxon>
        <taxon>Arecaceae</taxon>
        <taxon>Arecoideae</taxon>
        <taxon>Cocoseae</taxon>
        <taxon>Attaleinae</taxon>
        <taxon>Cocos</taxon>
    </lineage>
</organism>
<dbReference type="AlphaFoldDB" id="A0A8K0N3N1"/>
<accession>A0A8K0N3N1</accession>
<reference evidence="1" key="2">
    <citation type="submission" date="2019-07" db="EMBL/GenBank/DDBJ databases">
        <authorList>
            <person name="Yang Y."/>
            <person name="Bocs S."/>
            <person name="Baudouin L."/>
        </authorList>
    </citation>
    <scope>NUCLEOTIDE SEQUENCE</scope>
    <source>
        <tissue evidence="1">Spear leaf of Hainan Tall coconut</tissue>
    </source>
</reference>
<comment type="caution">
    <text evidence="1">The sequence shown here is derived from an EMBL/GenBank/DDBJ whole genome shotgun (WGS) entry which is preliminary data.</text>
</comment>
<keyword evidence="2" id="KW-1185">Reference proteome</keyword>
<protein>
    <submittedName>
        <fullName evidence="1">Uncharacterized protein</fullName>
    </submittedName>
</protein>
<dbReference type="EMBL" id="CM017877">
    <property type="protein sequence ID" value="KAG1347664.1"/>
    <property type="molecule type" value="Genomic_DNA"/>
</dbReference>
<dbReference type="Proteomes" id="UP000797356">
    <property type="component" value="Chromosome 6"/>
</dbReference>
<reference evidence="1" key="1">
    <citation type="journal article" date="2017" name="Gigascience">
        <title>The genome draft of coconut (Cocos nucifera).</title>
        <authorList>
            <person name="Xiao Y."/>
            <person name="Xu P."/>
            <person name="Fan H."/>
            <person name="Baudouin L."/>
            <person name="Xia W."/>
            <person name="Bocs S."/>
            <person name="Xu J."/>
            <person name="Li Q."/>
            <person name="Guo A."/>
            <person name="Zhou L."/>
            <person name="Li J."/>
            <person name="Wu Y."/>
            <person name="Ma Z."/>
            <person name="Armero A."/>
            <person name="Issali A.E."/>
            <person name="Liu N."/>
            <person name="Peng M."/>
            <person name="Yang Y."/>
        </authorList>
    </citation>
    <scope>NUCLEOTIDE SEQUENCE</scope>
    <source>
        <tissue evidence="1">Spear leaf of Hainan Tall coconut</tissue>
    </source>
</reference>
<name>A0A8K0N3N1_COCNU</name>
<gene>
    <name evidence="1" type="ORF">COCNU_06G014930</name>
</gene>
<sequence length="61" mass="6909">MESIYMLFSSDCQLEIHIFLLAVPSNDSFPCRTLMEHFGAVGSLFSSLANYLIVRLSSYGW</sequence>
<evidence type="ECO:0000313" key="1">
    <source>
        <dbReference type="EMBL" id="KAG1347664.1"/>
    </source>
</evidence>
<proteinExistence type="predicted"/>